<gene>
    <name evidence="1" type="ORF">EEL30_21505</name>
</gene>
<keyword evidence="2" id="KW-1185">Reference proteome</keyword>
<name>A0A518VCA8_BRELA</name>
<dbReference type="EMBL" id="CP033464">
    <property type="protein sequence ID" value="QDX94621.1"/>
    <property type="molecule type" value="Genomic_DNA"/>
</dbReference>
<dbReference type="Proteomes" id="UP000319432">
    <property type="component" value="Chromosome"/>
</dbReference>
<dbReference type="OrthoDB" id="2596212at2"/>
<dbReference type="AlphaFoldDB" id="A0A518VCA8"/>
<reference evidence="1 2" key="1">
    <citation type="submission" date="2018-11" db="EMBL/GenBank/DDBJ databases">
        <title>Phylogenetic determinants of toxin gene distribution in genomes of Brevibacillus laterosporus.</title>
        <authorList>
            <person name="Glare T.R."/>
            <person name="Durrant A."/>
            <person name="Berry C."/>
            <person name="Palma L."/>
            <person name="Ormskirk M."/>
            <person name="Cox M.O."/>
        </authorList>
    </citation>
    <scope>NUCLEOTIDE SEQUENCE [LARGE SCALE GENOMIC DNA]</scope>
    <source>
        <strain evidence="1 2">1821L</strain>
    </source>
</reference>
<evidence type="ECO:0000313" key="1">
    <source>
        <dbReference type="EMBL" id="QDX94621.1"/>
    </source>
</evidence>
<protein>
    <submittedName>
        <fullName evidence="1">Uncharacterized protein</fullName>
    </submittedName>
</protein>
<sequence length="248" mass="29163">MTIEQSIKDVISKKLEDGTVEKLIEEQLEKGINNALNSLFGSYGDVTKVIEKKVKSVMIPYLESYDYSEYIVKLDSVLTDVLKHSALENKKLLTNFKSLIEPSEHEKSLKVTDLYERWMDYVAKNVNTDDLKIDYDDGVSYEYIDVRFEVDYNENRNWDIYEYAVLSFECEQDKEMNFSIRLSRWKEGSDKGWNMNFDSVHELSSLRHLKEFEIQLMKLAQNHTKIILDKDYDQDVIQPEAEPEATYS</sequence>
<proteinExistence type="predicted"/>
<organism evidence="1 2">
    <name type="scientific">Brevibacillus laterosporus</name>
    <name type="common">Bacillus laterosporus</name>
    <dbReference type="NCBI Taxonomy" id="1465"/>
    <lineage>
        <taxon>Bacteria</taxon>
        <taxon>Bacillati</taxon>
        <taxon>Bacillota</taxon>
        <taxon>Bacilli</taxon>
        <taxon>Bacillales</taxon>
        <taxon>Paenibacillaceae</taxon>
        <taxon>Brevibacillus</taxon>
    </lineage>
</organism>
<evidence type="ECO:0000313" key="2">
    <source>
        <dbReference type="Proteomes" id="UP000319432"/>
    </source>
</evidence>
<accession>A0A518VCA8</accession>